<dbReference type="Proteomes" id="UP001058267">
    <property type="component" value="Chromosome"/>
</dbReference>
<accession>A0ABY5VB10</accession>
<dbReference type="Pfam" id="PF12728">
    <property type="entry name" value="HTH_17"/>
    <property type="match status" value="1"/>
</dbReference>
<gene>
    <name evidence="2" type="ORF">NQ519_12195</name>
</gene>
<dbReference type="InterPro" id="IPR041657">
    <property type="entry name" value="HTH_17"/>
</dbReference>
<reference evidence="2" key="1">
    <citation type="journal article" date="2022" name="Cell">
        <title>Design, construction, and in vivo augmentation of a complex gut microbiome.</title>
        <authorList>
            <person name="Cheng A.G."/>
            <person name="Ho P.Y."/>
            <person name="Aranda-Diaz A."/>
            <person name="Jain S."/>
            <person name="Yu F.B."/>
            <person name="Meng X."/>
            <person name="Wang M."/>
            <person name="Iakiviak M."/>
            <person name="Nagashima K."/>
            <person name="Zhao A."/>
            <person name="Murugkar P."/>
            <person name="Patil A."/>
            <person name="Atabakhsh K."/>
            <person name="Weakley A."/>
            <person name="Yan J."/>
            <person name="Brumbaugh A.R."/>
            <person name="Higginbottom S."/>
            <person name="Dimas A."/>
            <person name="Shiver A.L."/>
            <person name="Deutschbauer A."/>
            <person name="Neff N."/>
            <person name="Sonnenburg J.L."/>
            <person name="Huang K.C."/>
            <person name="Fischbach M.A."/>
        </authorList>
    </citation>
    <scope>NUCLEOTIDE SEQUENCE</scope>
    <source>
        <strain evidence="2">JC50</strain>
    </source>
</reference>
<dbReference type="Gene3D" id="1.10.10.10">
    <property type="entry name" value="Winged helix-like DNA-binding domain superfamily/Winged helix DNA-binding domain"/>
    <property type="match status" value="1"/>
</dbReference>
<dbReference type="InterPro" id="IPR009061">
    <property type="entry name" value="DNA-bd_dom_put_sf"/>
</dbReference>
<protein>
    <submittedName>
        <fullName evidence="2">Helix-turn-helix domain-containing protein</fullName>
    </submittedName>
</protein>
<organism evidence="2 3">
    <name type="scientific">Alistipes senegalensis JC50</name>
    <dbReference type="NCBI Taxonomy" id="1033732"/>
    <lineage>
        <taxon>Bacteria</taxon>
        <taxon>Pseudomonadati</taxon>
        <taxon>Bacteroidota</taxon>
        <taxon>Bacteroidia</taxon>
        <taxon>Bacteroidales</taxon>
        <taxon>Rikenellaceae</taxon>
        <taxon>Alistipes</taxon>
    </lineage>
</organism>
<dbReference type="PANTHER" id="PTHR34585">
    <property type="match status" value="1"/>
</dbReference>
<keyword evidence="3" id="KW-1185">Reference proteome</keyword>
<dbReference type="InterPro" id="IPR036388">
    <property type="entry name" value="WH-like_DNA-bd_sf"/>
</dbReference>
<dbReference type="EMBL" id="CP102252">
    <property type="protein sequence ID" value="UWN66798.1"/>
    <property type="molecule type" value="Genomic_DNA"/>
</dbReference>
<evidence type="ECO:0000259" key="1">
    <source>
        <dbReference type="Pfam" id="PF12728"/>
    </source>
</evidence>
<evidence type="ECO:0000313" key="3">
    <source>
        <dbReference type="Proteomes" id="UP001058267"/>
    </source>
</evidence>
<dbReference type="RefSeq" id="WP_026076555.1">
    <property type="nucleotide sequence ID" value="NZ_CP102252.1"/>
</dbReference>
<feature type="domain" description="Helix-turn-helix" evidence="1">
    <location>
        <begin position="40"/>
        <end position="89"/>
    </location>
</feature>
<proteinExistence type="predicted"/>
<name>A0ABY5VB10_9BACT</name>
<evidence type="ECO:0000313" key="2">
    <source>
        <dbReference type="EMBL" id="UWN66798.1"/>
    </source>
</evidence>
<dbReference type="SUPFAM" id="SSF46955">
    <property type="entry name" value="Putative DNA-binding domain"/>
    <property type="match status" value="1"/>
</dbReference>
<dbReference type="PANTHER" id="PTHR34585:SF22">
    <property type="entry name" value="HELIX-TURN-HELIX DOMAIN-CONTAINING PROTEIN"/>
    <property type="match status" value="1"/>
</dbReference>
<sequence>MEIVSIEKKTFEEMKERFEKFSEHVKGLCARYRPPERMNWMDSADVCEKLGVSKRTVQTYRDRGLLPYSQINHKIYYRTEDVEAFLEAMSRETMEEE</sequence>